<comment type="caution">
    <text evidence="7">The sequence shown here is derived from an EMBL/GenBank/DDBJ whole genome shotgun (WGS) entry which is preliminary data.</text>
</comment>
<dbReference type="Pfam" id="PF01547">
    <property type="entry name" value="SBP_bac_1"/>
    <property type="match status" value="1"/>
</dbReference>
<proteinExistence type="predicted"/>
<dbReference type="RefSeq" id="WP_258217067.1">
    <property type="nucleotide sequence ID" value="NZ_JANQBD010000028.1"/>
</dbReference>
<keyword evidence="3" id="KW-0472">Membrane</keyword>
<dbReference type="PROSITE" id="PS51257">
    <property type="entry name" value="PROKAR_LIPOPROTEIN"/>
    <property type="match status" value="1"/>
</dbReference>
<name>A0ABT1YQS7_9BACL</name>
<reference evidence="7 8" key="1">
    <citation type="submission" date="2022-08" db="EMBL/GenBank/DDBJ databases">
        <title>Paenibacillus endoradicis sp. nov., Paenibacillus radicibacter sp. nov and Paenibacillus pararadicis sp. nov., three cold-adapted plant growth-promoting bacteria isolated from root of Larix gmelinii in Great Khingan.</title>
        <authorList>
            <person name="Xue H."/>
        </authorList>
    </citation>
    <scope>NUCLEOTIDE SEQUENCE [LARGE SCALE GENOMIC DNA]</scope>
    <source>
        <strain evidence="7 8">N5-1-1-5</strain>
    </source>
</reference>
<evidence type="ECO:0000313" key="8">
    <source>
        <dbReference type="Proteomes" id="UP001300012"/>
    </source>
</evidence>
<dbReference type="InterPro" id="IPR050490">
    <property type="entry name" value="Bact_solute-bd_prot1"/>
</dbReference>
<dbReference type="InterPro" id="IPR006059">
    <property type="entry name" value="SBP"/>
</dbReference>
<dbReference type="PANTHER" id="PTHR43649">
    <property type="entry name" value="ARABINOSE-BINDING PROTEIN-RELATED"/>
    <property type="match status" value="1"/>
</dbReference>
<keyword evidence="4" id="KW-0564">Palmitate</keyword>
<dbReference type="Proteomes" id="UP001300012">
    <property type="component" value="Unassembled WGS sequence"/>
</dbReference>
<sequence>MKKVSNKHALVAMLSVMAVLTAACSGSNPAGTTTKSEDGKKEAVTALNIFSNFSIAQPPSPDNPVTKEFEKRTNTKLNITWVSDTVFNDKLNVLLASGDLPDVIKLPDTTVPQFLTMVKQGAFWDLTPYLKDYKNLMDSPKSMWDNTKVNGKNYVVPIVRPLEGGTTFFIRKDWLDKLGLQMPTTLDELYQVMKVFKEKEPDGKKGTYGYTMRTNDQIEFIYAGAGAKWKVRDGGLIDINLEPEMRAALLYKKKLYDEQLVPPDYSVMKNDDWVDMATSGRVGVTTETIEAMWRWTYDQWKRDPKVNWEPIVSLSAGAGPFQQQNSGFIGVAAIPKSVPEAKMRKILSLLDYGASTEGSTLSQYGIEGMHYKKEDGFFITNEQAVKDNLGTGSFGKLFMKHDPYMYAFAPGMPKEIFEKNKKIIDAKAKISVPRPEIGLVSETNNKLGADYNKKIGDMKTQVVMGKSTIADWDKMVADLKQDANYQKIIQEMNAAYKERLAAK</sequence>
<evidence type="ECO:0000313" key="7">
    <source>
        <dbReference type="EMBL" id="MCR8635521.1"/>
    </source>
</evidence>
<keyword evidence="1" id="KW-1003">Cell membrane</keyword>
<dbReference type="Gene3D" id="3.40.190.10">
    <property type="entry name" value="Periplasmic binding protein-like II"/>
    <property type="match status" value="2"/>
</dbReference>
<dbReference type="EMBL" id="JANQBD010000028">
    <property type="protein sequence ID" value="MCR8635521.1"/>
    <property type="molecule type" value="Genomic_DNA"/>
</dbReference>
<accession>A0ABT1YQS7</accession>
<evidence type="ECO:0000256" key="6">
    <source>
        <dbReference type="SAM" id="SignalP"/>
    </source>
</evidence>
<dbReference type="PANTHER" id="PTHR43649:SF33">
    <property type="entry name" value="POLYGALACTURONAN_RHAMNOGALACTURONAN-BINDING PROTEIN YTCQ"/>
    <property type="match status" value="1"/>
</dbReference>
<evidence type="ECO:0000256" key="1">
    <source>
        <dbReference type="ARBA" id="ARBA00022475"/>
    </source>
</evidence>
<feature type="signal peptide" evidence="6">
    <location>
        <begin position="1"/>
        <end position="22"/>
    </location>
</feature>
<dbReference type="SUPFAM" id="SSF53850">
    <property type="entry name" value="Periplasmic binding protein-like II"/>
    <property type="match status" value="1"/>
</dbReference>
<evidence type="ECO:0000256" key="2">
    <source>
        <dbReference type="ARBA" id="ARBA00022729"/>
    </source>
</evidence>
<gene>
    <name evidence="7" type="ORF">NV381_30380</name>
</gene>
<evidence type="ECO:0000256" key="3">
    <source>
        <dbReference type="ARBA" id="ARBA00023136"/>
    </source>
</evidence>
<evidence type="ECO:0000256" key="5">
    <source>
        <dbReference type="ARBA" id="ARBA00023288"/>
    </source>
</evidence>
<keyword evidence="5" id="KW-0449">Lipoprotein</keyword>
<keyword evidence="8" id="KW-1185">Reference proteome</keyword>
<protein>
    <submittedName>
        <fullName evidence="7">Extracellular solute-binding protein</fullName>
    </submittedName>
</protein>
<organism evidence="7 8">
    <name type="scientific">Paenibacillus radicis</name>
    <name type="common">ex Xue et al. 2023</name>
    <dbReference type="NCBI Taxonomy" id="2972489"/>
    <lineage>
        <taxon>Bacteria</taxon>
        <taxon>Bacillati</taxon>
        <taxon>Bacillota</taxon>
        <taxon>Bacilli</taxon>
        <taxon>Bacillales</taxon>
        <taxon>Paenibacillaceae</taxon>
        <taxon>Paenibacillus</taxon>
    </lineage>
</organism>
<feature type="chain" id="PRO_5046585681" evidence="6">
    <location>
        <begin position="23"/>
        <end position="503"/>
    </location>
</feature>
<evidence type="ECO:0000256" key="4">
    <source>
        <dbReference type="ARBA" id="ARBA00023139"/>
    </source>
</evidence>
<keyword evidence="2 6" id="KW-0732">Signal</keyword>